<evidence type="ECO:0000313" key="2">
    <source>
        <dbReference type="EMBL" id="PMD12913.1"/>
    </source>
</evidence>
<feature type="compositionally biased region" description="Basic and acidic residues" evidence="1">
    <location>
        <begin position="254"/>
        <end position="264"/>
    </location>
</feature>
<reference evidence="2 3" key="1">
    <citation type="submission" date="2016-05" db="EMBL/GenBank/DDBJ databases">
        <title>A degradative enzymes factory behind the ericoid mycorrhizal symbiosis.</title>
        <authorList>
            <consortium name="DOE Joint Genome Institute"/>
            <person name="Martino E."/>
            <person name="Morin E."/>
            <person name="Grelet G."/>
            <person name="Kuo A."/>
            <person name="Kohler A."/>
            <person name="Daghino S."/>
            <person name="Barry K."/>
            <person name="Choi C."/>
            <person name="Cichocki N."/>
            <person name="Clum A."/>
            <person name="Copeland A."/>
            <person name="Hainaut M."/>
            <person name="Haridas S."/>
            <person name="Labutti K."/>
            <person name="Lindquist E."/>
            <person name="Lipzen A."/>
            <person name="Khouja H.-R."/>
            <person name="Murat C."/>
            <person name="Ohm R."/>
            <person name="Olson A."/>
            <person name="Spatafora J."/>
            <person name="Veneault-Fourrey C."/>
            <person name="Henrissat B."/>
            <person name="Grigoriev I."/>
            <person name="Martin F."/>
            <person name="Perotto S."/>
        </authorList>
    </citation>
    <scope>NUCLEOTIDE SEQUENCE [LARGE SCALE GENOMIC DNA]</scope>
    <source>
        <strain evidence="2 3">UAMH 7357</strain>
    </source>
</reference>
<gene>
    <name evidence="2" type="ORF">NA56DRAFT_652194</name>
</gene>
<feature type="region of interest" description="Disordered" evidence="1">
    <location>
        <begin position="1"/>
        <end position="115"/>
    </location>
</feature>
<feature type="compositionally biased region" description="Polar residues" evidence="1">
    <location>
        <begin position="65"/>
        <end position="95"/>
    </location>
</feature>
<keyword evidence="3" id="KW-1185">Reference proteome</keyword>
<feature type="compositionally biased region" description="Polar residues" evidence="1">
    <location>
        <begin position="36"/>
        <end position="54"/>
    </location>
</feature>
<evidence type="ECO:0000313" key="3">
    <source>
        <dbReference type="Proteomes" id="UP000235672"/>
    </source>
</evidence>
<feature type="region of interest" description="Disordered" evidence="1">
    <location>
        <begin position="226"/>
        <end position="264"/>
    </location>
</feature>
<evidence type="ECO:0000256" key="1">
    <source>
        <dbReference type="SAM" id="MobiDB-lite"/>
    </source>
</evidence>
<organism evidence="2 3">
    <name type="scientific">Hyaloscypha hepaticicola</name>
    <dbReference type="NCBI Taxonomy" id="2082293"/>
    <lineage>
        <taxon>Eukaryota</taxon>
        <taxon>Fungi</taxon>
        <taxon>Dikarya</taxon>
        <taxon>Ascomycota</taxon>
        <taxon>Pezizomycotina</taxon>
        <taxon>Leotiomycetes</taxon>
        <taxon>Helotiales</taxon>
        <taxon>Hyaloscyphaceae</taxon>
        <taxon>Hyaloscypha</taxon>
    </lineage>
</organism>
<dbReference type="OrthoDB" id="3563855at2759"/>
<name>A0A2J6PFY5_9HELO</name>
<dbReference type="AlphaFoldDB" id="A0A2J6PFY5"/>
<accession>A0A2J6PFY5</accession>
<feature type="compositionally biased region" description="Basic and acidic residues" evidence="1">
    <location>
        <begin position="7"/>
        <end position="30"/>
    </location>
</feature>
<dbReference type="STRING" id="1745343.A0A2J6PFY5"/>
<sequence>MGRRARSKADSIKFNAEKQKRFYDRYHPDRSANPLPVSTLTSTSNNLPASSLPANIQGRRLPSEQLPSRSAFRTEQSDSDSTYHGIPTSLTQANDMDTEGDECQESNTTDSEGEHQLQLQAQIQAELQQADNPQIDCVSSLARHLFAFQGYTIEEHTETDNRENPNHSSEDHLTLEGLIDFFDRQHRPPIFDEDDLIQSRQVYEDTHPLPNFQALFTGISVNSLKGSESSSSSNFEIGLTSSRSHSPRVNAETEPNRQRIRPDPRPKVHIQWDFDSFLGFAPSLDFAKQGLLLNTYPRFQQNISRSVHLFSNITDTSNPTRSKVIKVPLHNVPHYYFGKVIGREDISVEKATNFPGSDNGKPSSILRNWFDSILYPAIYRHVSPTSRQHFPFSWEHAILKAETYQREEKSNTSTENARDLTAIWLDILGQLPLPGNELYRDAFIFFANMNTKLNFKDDSPGASWATFNLSMSSAINFDNLDRARIYADLGKETAATDWDPSRGEAGNDSLPTTYLIRTCCQKSFARWADLGEPGKSVKAHFYTSAMLRDVTDMTLDISRYYYKRNQGWIYSQTYNSFKEIYDAAKCKPFGSKFLQQLARDPEIDKMIRAKGKGSAIAREKIWKMYFDCRYRFANACSQAAPYSFGVREEHRLSFTFIDRLEERLRTTGEWDQKRDLVAADYQPFWKLPSATWLVYLQQNCLKYIAAFEWIYTANLGGRIPYEQCKVMIMLLQALPYTFNTGPDKQRDRTALWQTKFQRNRASEKQLLGMGIKDAIDRCGYGWMLDRIDWERLAFRPEIAAEIAYADNAIRDEYRKNWKEVVQSKGDYTRIEATSQYIKSFLLVNLMRIYRQEIFRFISHLVRPESQEQAKSGQIIFCRASFQQHFVDDWEQDISISDMRRTKTKLIQDLLFHMWGFTDEERKHWESLPFRALSKRACEILGEHCGAKARRQFHDMIGRYFIATHWLFPRPTHSKFVQRNHWNEMCWTEVYHRRFVHSAVAQNRIVNVSLLLPTTVNYPTQYRPSYDQTSKEGANDESLIITHREIDKWLTGFMQKNGRPWDPKLDEEPEIDRFGIPTPKRVLRRWRMVDWDFSVPGKREHISQIPSDHVATLAPFDSELETITSALDMAWRAWQQIERPDE</sequence>
<protein>
    <submittedName>
        <fullName evidence="2">Uncharacterized protein</fullName>
    </submittedName>
</protein>
<feature type="non-terminal residue" evidence="2">
    <location>
        <position position="1141"/>
    </location>
</feature>
<proteinExistence type="predicted"/>
<dbReference type="EMBL" id="KZ613540">
    <property type="protein sequence ID" value="PMD12913.1"/>
    <property type="molecule type" value="Genomic_DNA"/>
</dbReference>
<dbReference type="Proteomes" id="UP000235672">
    <property type="component" value="Unassembled WGS sequence"/>
</dbReference>